<evidence type="ECO:0000256" key="1">
    <source>
        <dbReference type="SAM" id="Coils"/>
    </source>
</evidence>
<dbReference type="RefSeq" id="XP_024135830.1">
    <property type="nucleotide sequence ID" value="XM_024280062.2"/>
</dbReference>
<feature type="compositionally biased region" description="Polar residues" evidence="2">
    <location>
        <begin position="433"/>
        <end position="451"/>
    </location>
</feature>
<dbReference type="InterPro" id="IPR052270">
    <property type="entry name" value="CACF_protein"/>
</dbReference>
<dbReference type="Proteomes" id="UP000261560">
    <property type="component" value="Unplaced"/>
</dbReference>
<evidence type="ECO:0000313" key="3">
    <source>
        <dbReference type="Ensembl" id="ENSOMEP00000025494.1"/>
    </source>
</evidence>
<feature type="region of interest" description="Disordered" evidence="2">
    <location>
        <begin position="432"/>
        <end position="479"/>
    </location>
</feature>
<organism evidence="3 4">
    <name type="scientific">Oryzias melastigma</name>
    <name type="common">Marine medaka</name>
    <dbReference type="NCBI Taxonomy" id="30732"/>
    <lineage>
        <taxon>Eukaryota</taxon>
        <taxon>Metazoa</taxon>
        <taxon>Chordata</taxon>
        <taxon>Craniata</taxon>
        <taxon>Vertebrata</taxon>
        <taxon>Euteleostomi</taxon>
        <taxon>Actinopterygii</taxon>
        <taxon>Neopterygii</taxon>
        <taxon>Teleostei</taxon>
        <taxon>Neoteleostei</taxon>
        <taxon>Acanthomorphata</taxon>
        <taxon>Ovalentaria</taxon>
        <taxon>Atherinomorphae</taxon>
        <taxon>Beloniformes</taxon>
        <taxon>Adrianichthyidae</taxon>
        <taxon>Oryziinae</taxon>
        <taxon>Oryzias</taxon>
    </lineage>
</organism>
<feature type="region of interest" description="Disordered" evidence="2">
    <location>
        <begin position="656"/>
        <end position="679"/>
    </location>
</feature>
<evidence type="ECO:0000313" key="4">
    <source>
        <dbReference type="Proteomes" id="UP000261560"/>
    </source>
</evidence>
<dbReference type="PANTHER" id="PTHR22028">
    <property type="entry name" value="SFI1 SPINDLE BODY DOMAIN-CONTAINING PROTEIN-RELATED"/>
    <property type="match status" value="1"/>
</dbReference>
<dbReference type="GeneTree" id="ENSGT00940000154110"/>
<feature type="coiled-coil region" evidence="1">
    <location>
        <begin position="530"/>
        <end position="557"/>
    </location>
</feature>
<dbReference type="PANTHER" id="PTHR22028:SF5">
    <property type="entry name" value="COILED-COIL DOMAIN-CONTAINING PROTEIN 191"/>
    <property type="match status" value="1"/>
</dbReference>
<evidence type="ECO:0000256" key="2">
    <source>
        <dbReference type="SAM" id="MobiDB-lite"/>
    </source>
</evidence>
<reference evidence="3" key="1">
    <citation type="submission" date="2025-08" db="UniProtKB">
        <authorList>
            <consortium name="Ensembl"/>
        </authorList>
    </citation>
    <scope>IDENTIFICATION</scope>
</reference>
<dbReference type="OMA" id="NRWKQFT"/>
<accession>A0A3B3D7N8</accession>
<dbReference type="Ensembl" id="ENSOMET00000006970.1">
    <property type="protein sequence ID" value="ENSOMEP00000025494.1"/>
    <property type="gene ID" value="ENSOMEG00000006747.1"/>
</dbReference>
<proteinExistence type="predicted"/>
<name>A0A3B3D7N8_ORYME</name>
<feature type="compositionally biased region" description="Basic and acidic residues" evidence="2">
    <location>
        <begin position="192"/>
        <end position="235"/>
    </location>
</feature>
<keyword evidence="1" id="KW-0175">Coiled coil</keyword>
<keyword evidence="4" id="KW-1185">Reference proteome</keyword>
<protein>
    <submittedName>
        <fullName evidence="3">Coiled-coil domain containing 191</fullName>
    </submittedName>
</protein>
<dbReference type="PaxDb" id="30732-ENSOMEP00000025494"/>
<feature type="region of interest" description="Disordered" evidence="2">
    <location>
        <begin position="187"/>
        <end position="235"/>
    </location>
</feature>
<feature type="compositionally biased region" description="Low complexity" evidence="2">
    <location>
        <begin position="584"/>
        <end position="593"/>
    </location>
</feature>
<dbReference type="CTD" id="57577"/>
<sequence length="865" mass="103724">MAFSGNNSHLFRWKRLSSATKKLEKNGGNDIWKKRVEMASEFAVSQVFAHKKPHSGTRGLAMPLHSAAQLRDHDEAYNEAQELLSNWLSSKMRIDLEIEDEDDLMGPDERTLPAAAATNQTATVSHRDFDDFYTCLSDEDEQSAVNNILQDLKEREVLDFVMKEKLVLDDTTPKKFRDPLLTMEARHRRVRENRLQREAEKERQHREKEARQAARQEAKRREREKEVRRKQEQQKQEELMQQELVRLRREMEQRRTQEQLARQRKRSDLHQVTANIQTALPTKHQQNVQQLHREEWIQAKVHTNNLKCLQRHFSGWRSAVWERQLQMSKAVAFYSWRRQLRAWRAWRAVVWAARRHRDVAKTEEELRTENRKHQLAVESDRRRLLRRCLYGWQIWRRIVSEQQRISAQQQETKRKMTALLSAAAKGHLKTKITHANQPQVIQPELGNQSETTARKDHNRSDPSSPGGSVIHQDKNATGIVSEPWQVTRRHTAPTAEEIHKARQWVEDFTSSTASPGSRFENRHAVQQQIITQQRKLLKEQQEQIVRLKEKQNMMDLRLEMEKTAEDMEKTMHYPPVQRTPAGEAASRSAPSRRAVTRQTCPHPIVTAMEARARERAERRKEIEELKKKKEEEKLAEMKAAEERRQQEEEEEKRQALEKRREEKRLEREREEEKQRRLKRQQELTRLAHQHYDRTLLLRRGLAPWKRLVQFLKVNKELAESHHKLLLLRRCTLRWQQSARESVSEKNARADLLQQHFLLRRGFRCWTKLRDLQMVQEERAERFYRRRTLRRFLLALLDYVTQERLVEWDRQELAQRHNNRRVQQRCFLAWRQLPSVMRRERERNARREKLIRRVAEVLPDFHSRPL</sequence>
<dbReference type="GeneID" id="112151259"/>
<dbReference type="AlphaFoldDB" id="A0A3B3D7N8"/>
<reference evidence="3" key="2">
    <citation type="submission" date="2025-09" db="UniProtKB">
        <authorList>
            <consortium name="Ensembl"/>
        </authorList>
    </citation>
    <scope>IDENTIFICATION</scope>
</reference>
<feature type="region of interest" description="Disordered" evidence="2">
    <location>
        <begin position="574"/>
        <end position="616"/>
    </location>
</feature>